<keyword evidence="7" id="KW-0233">DNA recombination</keyword>
<proteinExistence type="inferred from homology"/>
<sequence length="418" mass="46973">MRFLHTSDWHLGRTLYGKKRYEEFAQLLDWTLATLKQEQIDVLIIAGDIFDTTAPSNRAQQLYYDFLVGVRDTPCRHVIVIGGNHDSASFLNAPKAVLKSLNVHVVGAMGEQLSDELVLLKKGDEVEAIVCAVPYLRDRDLRASVLGESNQDKQLKLVEGLKQHYAAVCVLAEQKREQIYQTQPHRYIPIIGTGHLFAAGGETIDGDGVRDLYIGTLGQIGSDAFPACLDYVALGHLHVPQYVNKEERIRYSGSPIAMGYGEANQQKIMIVVDIDEALQSAQRMQTHDITIPRFQALARVKGTVKEILATLMSLCKRGETVWVEVEYTGEDIVGDLREQIEAVVGDSTVEVLRIRNNRIVQQTLAAQHTEESLDDLDLYQVFERRLDAALVPADQRESLMVSYREIVRELDQEDSRAE</sequence>
<evidence type="ECO:0000313" key="10">
    <source>
        <dbReference type="EMBL" id="NOL50639.1"/>
    </source>
</evidence>
<dbReference type="AlphaFoldDB" id="A0A849NYG9"/>
<dbReference type="InterPro" id="IPR029052">
    <property type="entry name" value="Metallo-depent_PP-like"/>
</dbReference>
<dbReference type="CDD" id="cd00840">
    <property type="entry name" value="MPP_Mre11_N"/>
    <property type="match status" value="1"/>
</dbReference>
<dbReference type="RefSeq" id="WP_171679344.1">
    <property type="nucleotide sequence ID" value="NZ_JABGBN010000001.1"/>
</dbReference>
<dbReference type="Gene3D" id="3.60.21.10">
    <property type="match status" value="1"/>
</dbReference>
<dbReference type="NCBIfam" id="TIGR00619">
    <property type="entry name" value="sbcd"/>
    <property type="match status" value="1"/>
</dbReference>
<dbReference type="InterPro" id="IPR004843">
    <property type="entry name" value="Calcineurin-like_PHP"/>
</dbReference>
<dbReference type="GO" id="GO:0008408">
    <property type="term" value="F:3'-5' exonuclease activity"/>
    <property type="evidence" value="ECO:0007669"/>
    <property type="project" value="InterPro"/>
</dbReference>
<evidence type="ECO:0000259" key="8">
    <source>
        <dbReference type="Pfam" id="PF00149"/>
    </source>
</evidence>
<dbReference type="GO" id="GO:0006260">
    <property type="term" value="P:DNA replication"/>
    <property type="evidence" value="ECO:0007669"/>
    <property type="project" value="UniProtKB-KW"/>
</dbReference>
<name>A0A849NYG9_9BURK</name>
<keyword evidence="4 7" id="KW-0540">Nuclease</keyword>
<dbReference type="PANTHER" id="PTHR30337:SF0">
    <property type="entry name" value="NUCLEASE SBCCD SUBUNIT D"/>
    <property type="match status" value="1"/>
</dbReference>
<dbReference type="PANTHER" id="PTHR30337">
    <property type="entry name" value="COMPONENT OF ATP-DEPENDENT DSDNA EXONUCLEASE"/>
    <property type="match status" value="1"/>
</dbReference>
<dbReference type="Proteomes" id="UP000537862">
    <property type="component" value="Unassembled WGS sequence"/>
</dbReference>
<comment type="subunit">
    <text evidence="2 7">Heterodimer of SbcC and SbcD.</text>
</comment>
<gene>
    <name evidence="7 10" type="primary">sbcD</name>
    <name evidence="10" type="ORF">HKX39_00415</name>
</gene>
<keyword evidence="7" id="KW-0255">Endonuclease</keyword>
<protein>
    <recommendedName>
        <fullName evidence="3 7">Nuclease SbcCD subunit D</fullName>
    </recommendedName>
</protein>
<evidence type="ECO:0000256" key="1">
    <source>
        <dbReference type="ARBA" id="ARBA00010555"/>
    </source>
</evidence>
<reference evidence="10 11" key="1">
    <citation type="submission" date="2020-05" db="EMBL/GenBank/DDBJ databases">
        <authorList>
            <person name="Niu N."/>
        </authorList>
    </citation>
    <scope>NUCLEOTIDE SEQUENCE [LARGE SCALE GENOMIC DNA]</scope>
    <source>
        <strain evidence="10 11">3340-03</strain>
    </source>
</reference>
<keyword evidence="11" id="KW-1185">Reference proteome</keyword>
<evidence type="ECO:0000256" key="2">
    <source>
        <dbReference type="ARBA" id="ARBA00011322"/>
    </source>
</evidence>
<accession>A0A849NYG9</accession>
<dbReference type="InterPro" id="IPR004593">
    <property type="entry name" value="SbcD"/>
</dbReference>
<evidence type="ECO:0000313" key="11">
    <source>
        <dbReference type="Proteomes" id="UP000537862"/>
    </source>
</evidence>
<organism evidence="10 11">
    <name type="scientific">Pelistega suis</name>
    <dbReference type="NCBI Taxonomy" id="1631957"/>
    <lineage>
        <taxon>Bacteria</taxon>
        <taxon>Pseudomonadati</taxon>
        <taxon>Pseudomonadota</taxon>
        <taxon>Betaproteobacteria</taxon>
        <taxon>Burkholderiales</taxon>
        <taxon>Alcaligenaceae</taxon>
        <taxon>Pelistega</taxon>
    </lineage>
</organism>
<dbReference type="Gene3D" id="3.30.160.720">
    <property type="match status" value="1"/>
</dbReference>
<evidence type="ECO:0000256" key="7">
    <source>
        <dbReference type="RuleBase" id="RU363069"/>
    </source>
</evidence>
<evidence type="ECO:0000256" key="6">
    <source>
        <dbReference type="ARBA" id="ARBA00022839"/>
    </source>
</evidence>
<comment type="function">
    <text evidence="7">SbcCD cleaves DNA hairpin structures. These structures can inhibit DNA replication and are intermediates in certain DNA recombination reactions. The complex acts as a 3'-&gt;5' double strand exonuclease that can open hairpins. It also has a 5' single-strand endonuclease activity.</text>
</comment>
<evidence type="ECO:0000256" key="4">
    <source>
        <dbReference type="ARBA" id="ARBA00022722"/>
    </source>
</evidence>
<dbReference type="Pfam" id="PF12320">
    <property type="entry name" value="SbcD_C"/>
    <property type="match status" value="1"/>
</dbReference>
<dbReference type="GO" id="GO:0004519">
    <property type="term" value="F:endonuclease activity"/>
    <property type="evidence" value="ECO:0007669"/>
    <property type="project" value="UniProtKB-KW"/>
</dbReference>
<dbReference type="InterPro" id="IPR041796">
    <property type="entry name" value="Mre11_N"/>
</dbReference>
<dbReference type="GO" id="GO:0006310">
    <property type="term" value="P:DNA recombination"/>
    <property type="evidence" value="ECO:0007669"/>
    <property type="project" value="UniProtKB-KW"/>
</dbReference>
<evidence type="ECO:0000256" key="5">
    <source>
        <dbReference type="ARBA" id="ARBA00022801"/>
    </source>
</evidence>
<dbReference type="Pfam" id="PF00149">
    <property type="entry name" value="Metallophos"/>
    <property type="match status" value="1"/>
</dbReference>
<dbReference type="InterPro" id="IPR026843">
    <property type="entry name" value="SbcD_C"/>
</dbReference>
<evidence type="ECO:0000259" key="9">
    <source>
        <dbReference type="Pfam" id="PF12320"/>
    </source>
</evidence>
<comment type="caution">
    <text evidence="10">The sequence shown here is derived from an EMBL/GenBank/DDBJ whole genome shotgun (WGS) entry which is preliminary data.</text>
</comment>
<keyword evidence="7" id="KW-0235">DNA replication</keyword>
<dbReference type="InterPro" id="IPR050535">
    <property type="entry name" value="DNA_Repair-Maintenance_Comp"/>
</dbReference>
<dbReference type="EMBL" id="JABGBN010000001">
    <property type="protein sequence ID" value="NOL50639.1"/>
    <property type="molecule type" value="Genomic_DNA"/>
</dbReference>
<comment type="similarity">
    <text evidence="1 7">Belongs to the SbcD family.</text>
</comment>
<feature type="domain" description="Calcineurin-like phosphoesterase" evidence="8">
    <location>
        <begin position="1"/>
        <end position="94"/>
    </location>
</feature>
<dbReference type="SUPFAM" id="SSF56300">
    <property type="entry name" value="Metallo-dependent phosphatases"/>
    <property type="match status" value="1"/>
</dbReference>
<feature type="domain" description="Nuclease SbcCD subunit D C-terminal" evidence="9">
    <location>
        <begin position="293"/>
        <end position="388"/>
    </location>
</feature>
<keyword evidence="5 7" id="KW-0378">Hydrolase</keyword>
<evidence type="ECO:0000256" key="3">
    <source>
        <dbReference type="ARBA" id="ARBA00013365"/>
    </source>
</evidence>
<keyword evidence="6 7" id="KW-0269">Exonuclease</keyword>